<evidence type="ECO:0000256" key="2">
    <source>
        <dbReference type="ARBA" id="ARBA00022448"/>
    </source>
</evidence>
<dbReference type="InterPro" id="IPR003439">
    <property type="entry name" value="ABC_transporter-like_ATP-bd"/>
</dbReference>
<keyword evidence="4" id="KW-0067">ATP-binding</keyword>
<dbReference type="AlphaFoldDB" id="A0A382WKJ1"/>
<keyword evidence="2" id="KW-0813">Transport</keyword>
<dbReference type="GO" id="GO:0005524">
    <property type="term" value="F:ATP binding"/>
    <property type="evidence" value="ECO:0007669"/>
    <property type="project" value="UniProtKB-KW"/>
</dbReference>
<name>A0A382WKJ1_9ZZZZ</name>
<reference evidence="6" key="1">
    <citation type="submission" date="2018-05" db="EMBL/GenBank/DDBJ databases">
        <authorList>
            <person name="Lanie J.A."/>
            <person name="Ng W.-L."/>
            <person name="Kazmierczak K.M."/>
            <person name="Andrzejewski T.M."/>
            <person name="Davidsen T.M."/>
            <person name="Wayne K.J."/>
            <person name="Tettelin H."/>
            <person name="Glass J.I."/>
            <person name="Rusch D."/>
            <person name="Podicherti R."/>
            <person name="Tsui H.-C.T."/>
            <person name="Winkler M.E."/>
        </authorList>
    </citation>
    <scope>NUCLEOTIDE SEQUENCE</scope>
</reference>
<evidence type="ECO:0000256" key="1">
    <source>
        <dbReference type="ARBA" id="ARBA00005417"/>
    </source>
</evidence>
<evidence type="ECO:0000259" key="5">
    <source>
        <dbReference type="Pfam" id="PF00005"/>
    </source>
</evidence>
<dbReference type="GO" id="GO:0016887">
    <property type="term" value="F:ATP hydrolysis activity"/>
    <property type="evidence" value="ECO:0007669"/>
    <property type="project" value="InterPro"/>
</dbReference>
<feature type="domain" description="ABC transporter" evidence="5">
    <location>
        <begin position="18"/>
        <end position="101"/>
    </location>
</feature>
<dbReference type="PANTHER" id="PTHR42711:SF5">
    <property type="entry name" value="ABC TRANSPORTER ATP-BINDING PROTEIN NATA"/>
    <property type="match status" value="1"/>
</dbReference>
<dbReference type="EMBL" id="UINC01160285">
    <property type="protein sequence ID" value="SVD58845.1"/>
    <property type="molecule type" value="Genomic_DNA"/>
</dbReference>
<gene>
    <name evidence="6" type="ORF">METZ01_LOCUS411699</name>
</gene>
<evidence type="ECO:0000313" key="6">
    <source>
        <dbReference type="EMBL" id="SVD58845.1"/>
    </source>
</evidence>
<evidence type="ECO:0000256" key="3">
    <source>
        <dbReference type="ARBA" id="ARBA00022741"/>
    </source>
</evidence>
<comment type="similarity">
    <text evidence="1">Belongs to the ABC transporter superfamily.</text>
</comment>
<protein>
    <recommendedName>
        <fullName evidence="5">ABC transporter domain-containing protein</fullName>
    </recommendedName>
</protein>
<feature type="non-terminal residue" evidence="6">
    <location>
        <position position="116"/>
    </location>
</feature>
<accession>A0A382WKJ1</accession>
<proteinExistence type="inferred from homology"/>
<organism evidence="6">
    <name type="scientific">marine metagenome</name>
    <dbReference type="NCBI Taxonomy" id="408172"/>
    <lineage>
        <taxon>unclassified sequences</taxon>
        <taxon>metagenomes</taxon>
        <taxon>ecological metagenomes</taxon>
    </lineage>
</organism>
<keyword evidence="3" id="KW-0547">Nucleotide-binding</keyword>
<dbReference type="CDD" id="cd03230">
    <property type="entry name" value="ABC_DR_subfamily_A"/>
    <property type="match status" value="1"/>
</dbReference>
<dbReference type="Gene3D" id="3.40.50.300">
    <property type="entry name" value="P-loop containing nucleotide triphosphate hydrolases"/>
    <property type="match status" value="1"/>
</dbReference>
<dbReference type="Pfam" id="PF00005">
    <property type="entry name" value="ABC_tran"/>
    <property type="match status" value="1"/>
</dbReference>
<dbReference type="InterPro" id="IPR050763">
    <property type="entry name" value="ABC_transporter_ATP-binding"/>
</dbReference>
<dbReference type="InterPro" id="IPR027417">
    <property type="entry name" value="P-loop_NTPase"/>
</dbReference>
<dbReference type="SUPFAM" id="SSF52540">
    <property type="entry name" value="P-loop containing nucleoside triphosphate hydrolases"/>
    <property type="match status" value="1"/>
</dbReference>
<dbReference type="PANTHER" id="PTHR42711">
    <property type="entry name" value="ABC TRANSPORTER ATP-BINDING PROTEIN"/>
    <property type="match status" value="1"/>
</dbReference>
<evidence type="ECO:0000256" key="4">
    <source>
        <dbReference type="ARBA" id="ARBA00022840"/>
    </source>
</evidence>
<sequence length="116" mass="12938">MIEVQNLTKHYGSQLAIRDLSFTVPRGEIVGFIGPNGAGKSTTMRILAGFLSATQGTARVAGYDIAAESDEVRQRVGFMPENNPLHEDMRVREYLKFRARLKGLNRQDSRDRVGDV</sequence>